<dbReference type="OrthoDB" id="5073834at2"/>
<accession>A0A086Z1G8</accession>
<feature type="region of interest" description="Disordered" evidence="1">
    <location>
        <begin position="34"/>
        <end position="64"/>
    </location>
</feature>
<dbReference type="eggNOG" id="ENOG502ZNQ0">
    <property type="taxonomic scope" value="Bacteria"/>
</dbReference>
<comment type="caution">
    <text evidence="2">The sequence shown here is derived from an EMBL/GenBank/DDBJ whole genome shotgun (WGS) entry which is preliminary data.</text>
</comment>
<dbReference type="STRING" id="1437605.AB656_03975"/>
<name>A0A086Z1G8_9BIFI</name>
<organism evidence="2 3">
    <name type="scientific">Bifidobacterium actinocoloniiforme DSM 22766</name>
    <dbReference type="NCBI Taxonomy" id="1437605"/>
    <lineage>
        <taxon>Bacteria</taxon>
        <taxon>Bacillati</taxon>
        <taxon>Actinomycetota</taxon>
        <taxon>Actinomycetes</taxon>
        <taxon>Bifidobacteriales</taxon>
        <taxon>Bifidobacteriaceae</taxon>
        <taxon>Bifidobacterium</taxon>
    </lineage>
</organism>
<evidence type="ECO:0000313" key="3">
    <source>
        <dbReference type="Proteomes" id="UP000029015"/>
    </source>
</evidence>
<evidence type="ECO:0008006" key="4">
    <source>
        <dbReference type="Google" id="ProtNLM"/>
    </source>
</evidence>
<evidence type="ECO:0000313" key="2">
    <source>
        <dbReference type="EMBL" id="KFI40368.1"/>
    </source>
</evidence>
<reference evidence="2 3" key="1">
    <citation type="submission" date="2014-03" db="EMBL/GenBank/DDBJ databases">
        <title>Genomics of Bifidobacteria.</title>
        <authorList>
            <person name="Ventura M."/>
            <person name="Milani C."/>
            <person name="Lugli G.A."/>
        </authorList>
    </citation>
    <scope>NUCLEOTIDE SEQUENCE [LARGE SCALE GENOMIC DNA]</scope>
    <source>
        <strain evidence="2 3">DSM 22766</strain>
    </source>
</reference>
<evidence type="ECO:0000256" key="1">
    <source>
        <dbReference type="SAM" id="MobiDB-lite"/>
    </source>
</evidence>
<dbReference type="AlphaFoldDB" id="A0A086Z1G8"/>
<dbReference type="EMBL" id="JGYK01000001">
    <property type="protein sequence ID" value="KFI40368.1"/>
    <property type="molecule type" value="Genomic_DNA"/>
</dbReference>
<keyword evidence="3" id="KW-1185">Reference proteome</keyword>
<gene>
    <name evidence="2" type="ORF">BACT_1070</name>
</gene>
<dbReference type="Proteomes" id="UP000029015">
    <property type="component" value="Unassembled WGS sequence"/>
</dbReference>
<feature type="compositionally biased region" description="Low complexity" evidence="1">
    <location>
        <begin position="34"/>
        <end position="43"/>
    </location>
</feature>
<dbReference type="RefSeq" id="WP_033504754.1">
    <property type="nucleotide sequence ID" value="NZ_CP011786.1"/>
</dbReference>
<dbReference type="PATRIC" id="fig|1437605.7.peg.818"/>
<dbReference type="KEGG" id="bact:AB656_03975"/>
<proteinExistence type="predicted"/>
<sequence>MSKDNVTMHFNEDFFKSIMRSAGAEEMCRQKAQKALDAAKASAPVGDPSNPVYKKPGRHPGQYKEGLHIEKVAHASRDTYMVVGSDPKTLLVESKTGNLARALKKAK</sequence>
<protein>
    <recommendedName>
        <fullName evidence="4">HK97 gp10 family phage protein</fullName>
    </recommendedName>
</protein>